<sequence>MENNENHNSNNFDINNSIINNFNFYELAKKHGFKEKNVKTILNKSKENRGVFLGDYSLNPYLGCSFDCKYCYINGSKYAGSTKSFYIKSNALNILKNQLKRKSKIGERGIILFGSATDPYIDIEKELFLTRDLLKITNRFRFPIHLVTKSDLVLRDIDLFKKINENGILPKDIEKLDSKVIITFSFSTLDEKVAKIFEPNAPNINRRLKAIKKLKDEEFLVGVSLMPLLPFISDSYESIDKIISIFSDIEVDYVFGGSLTLFGERDNDSKTKYYKILNENFPKFVEPTKNIFKEKEYPNISYQNNIYKNLENVCRKYNIKNSII</sequence>
<reference evidence="1" key="1">
    <citation type="submission" date="2019-06" db="EMBL/GenBank/DDBJ databases">
        <title>Complete genome sequence of Methanobrevibacter arboriphilus strain SA.</title>
        <authorList>
            <person name="Asakawa S."/>
        </authorList>
    </citation>
    <scope>NUCLEOTIDE SEQUENCE</scope>
    <source>
        <strain evidence="1">SA</strain>
    </source>
</reference>
<name>A0ACA8R3E8_METAZ</name>
<protein>
    <submittedName>
        <fullName evidence="1">Radical SAM protein</fullName>
    </submittedName>
</protein>
<proteinExistence type="predicted"/>
<keyword evidence="2" id="KW-1185">Reference proteome</keyword>
<evidence type="ECO:0000313" key="2">
    <source>
        <dbReference type="Proteomes" id="UP000825015"/>
    </source>
</evidence>
<accession>A0ACA8R3E8</accession>
<evidence type="ECO:0000313" key="1">
    <source>
        <dbReference type="EMBL" id="BBL61802.1"/>
    </source>
</evidence>
<gene>
    <name evidence="1" type="primary">splB</name>
    <name evidence="1" type="ORF">MarbSA_08420</name>
</gene>
<organism evidence="1 2">
    <name type="scientific">Methanobrevibacter arboriphilus</name>
    <dbReference type="NCBI Taxonomy" id="39441"/>
    <lineage>
        <taxon>Archaea</taxon>
        <taxon>Methanobacteriati</taxon>
        <taxon>Methanobacteriota</taxon>
        <taxon>Methanomada group</taxon>
        <taxon>Methanobacteria</taxon>
        <taxon>Methanobacteriales</taxon>
        <taxon>Methanobacteriaceae</taxon>
        <taxon>Methanobrevibacter</taxon>
    </lineage>
</organism>
<dbReference type="EMBL" id="AP019779">
    <property type="protein sequence ID" value="BBL61802.1"/>
    <property type="molecule type" value="Genomic_DNA"/>
</dbReference>
<dbReference type="Proteomes" id="UP000825015">
    <property type="component" value="Chromosome"/>
</dbReference>